<gene>
    <name evidence="6" type="ORF">O0I10_005701</name>
</gene>
<dbReference type="Gene3D" id="1.10.472.80">
    <property type="entry name" value="Ypt/Rab-GAP domain of gyp1p, domain 3"/>
    <property type="match status" value="1"/>
</dbReference>
<dbReference type="PANTHER" id="PTHR47219">
    <property type="entry name" value="RAB GTPASE-ACTIVATING PROTEIN 1-LIKE"/>
    <property type="match status" value="1"/>
</dbReference>
<dbReference type="SUPFAM" id="SSF47473">
    <property type="entry name" value="EF-hand"/>
    <property type="match status" value="1"/>
</dbReference>
<keyword evidence="1" id="KW-0343">GTPase activation</keyword>
<dbReference type="SMART" id="SM00568">
    <property type="entry name" value="GRAM"/>
    <property type="match status" value="2"/>
</dbReference>
<evidence type="ECO:0000256" key="3">
    <source>
        <dbReference type="SAM" id="MobiDB-lite"/>
    </source>
</evidence>
<dbReference type="RefSeq" id="XP_058343574.1">
    <property type="nucleotide sequence ID" value="XM_058485739.1"/>
</dbReference>
<dbReference type="PROSITE" id="PS50086">
    <property type="entry name" value="TBC_RABGAP"/>
    <property type="match status" value="1"/>
</dbReference>
<dbReference type="InterPro" id="IPR011992">
    <property type="entry name" value="EF-hand-dom_pair"/>
</dbReference>
<evidence type="ECO:0000256" key="2">
    <source>
        <dbReference type="ARBA" id="ARBA00022837"/>
    </source>
</evidence>
<feature type="region of interest" description="Disordered" evidence="3">
    <location>
        <begin position="1114"/>
        <end position="1193"/>
    </location>
</feature>
<proteinExistence type="predicted"/>
<evidence type="ECO:0000313" key="7">
    <source>
        <dbReference type="Proteomes" id="UP001234581"/>
    </source>
</evidence>
<comment type="caution">
    <text evidence="6">The sequence shown here is derived from an EMBL/GenBank/DDBJ whole genome shotgun (WGS) entry which is preliminary data.</text>
</comment>
<dbReference type="PROSITE" id="PS00018">
    <property type="entry name" value="EF_HAND_1"/>
    <property type="match status" value="1"/>
</dbReference>
<dbReference type="Pfam" id="PF02893">
    <property type="entry name" value="GRAM"/>
    <property type="match status" value="2"/>
</dbReference>
<evidence type="ECO:0000259" key="5">
    <source>
        <dbReference type="PROSITE" id="PS50222"/>
    </source>
</evidence>
<dbReference type="Gene3D" id="1.10.8.270">
    <property type="entry name" value="putative rabgap domain of human tbc1 domain family member 14 like domains"/>
    <property type="match status" value="1"/>
</dbReference>
<evidence type="ECO:0000313" key="6">
    <source>
        <dbReference type="EMBL" id="KAJ8658661.1"/>
    </source>
</evidence>
<dbReference type="AlphaFoldDB" id="A0AAD7V6Q3"/>
<name>A0AAD7V6Q3_9FUNG</name>
<dbReference type="Gene3D" id="1.10.10.750">
    <property type="entry name" value="Ypt/Rab-GAP domain of gyp1p, domain 1"/>
    <property type="match status" value="1"/>
</dbReference>
<dbReference type="InterPro" id="IPR050302">
    <property type="entry name" value="Rab_GAP_TBC_domain"/>
</dbReference>
<dbReference type="InterPro" id="IPR035969">
    <property type="entry name" value="Rab-GAP_TBC_sf"/>
</dbReference>
<feature type="domain" description="EF-hand" evidence="5">
    <location>
        <begin position="937"/>
        <end position="972"/>
    </location>
</feature>
<evidence type="ECO:0000259" key="4">
    <source>
        <dbReference type="PROSITE" id="PS50086"/>
    </source>
</evidence>
<keyword evidence="2" id="KW-0106">Calcium</keyword>
<dbReference type="EMBL" id="JARTCD010000023">
    <property type="protein sequence ID" value="KAJ8658661.1"/>
    <property type="molecule type" value="Genomic_DNA"/>
</dbReference>
<dbReference type="Pfam" id="PF00566">
    <property type="entry name" value="RabGAP-TBC"/>
    <property type="match status" value="1"/>
</dbReference>
<feature type="region of interest" description="Disordered" evidence="3">
    <location>
        <begin position="269"/>
        <end position="301"/>
    </location>
</feature>
<protein>
    <submittedName>
        <fullName evidence="6">Uncharacterized protein</fullName>
    </submittedName>
</protein>
<dbReference type="PROSITE" id="PS50222">
    <property type="entry name" value="EF_HAND_2"/>
    <property type="match status" value="1"/>
</dbReference>
<feature type="domain" description="Rab-GAP TBC" evidence="4">
    <location>
        <begin position="518"/>
        <end position="724"/>
    </location>
</feature>
<dbReference type="Proteomes" id="UP001234581">
    <property type="component" value="Unassembled WGS sequence"/>
</dbReference>
<sequence>MSQPELQHAASIPRNVFTLPSPTDITLTPFWTTVRHVDNFILQRSHAPGNPIFKNLLSTIANVLDTKQPPFRILFQRDVNTTCLQIAVGETETSVEAAWVWIERNMMPELDTIDDPFEKESWVVEKISMIVTTIDTGTDELSTDEKVRSASRAFRQLFDVPPSERLVSYYSCSLNGRQGWLYISENYLGFYSFLLGVETKKLIELKEIQDITKENSKRAMFADSLKIVTKGDDKYFFSNMFKRDEVYDLLVQLTGQAMIRLLRNAGGDAAPGSSNSPSLDRNIKSPDSQHSEGVSSLSSSSGGGVLVNPLKQDLAEQKRNTELCLHFRLPLSERLMMEGLRVGYSRCEQPTGIHNSYFPGRLYLSETFLCFESINRQAPPQQHLALCSLVLPLYTIKRVERLNSGSYGTAVSVTVHKTIAEHFCKLLSHQLVQQKPTMKRFKEFLKTCESEQLVQEEYNLIDVTDPIGGLGVRFGYPGDAKKSKDKAKTQLWRKYFSEHGRNLTMVKLPEFGKLVRVGLPNALRGEIWEECSGSIYLRLANMGVYEDILKTYEGQSSLSTEEIEKDLNRSLPEYAAYQTPEGIDSLRRVLTAYAWRNPELGYCQAMNIVTSAMLIYMTEEQAFWTLNVLVDRMCPGYYRQVDAVFCDSSMLMDVTYSTSMYGALLDQIIFEQLVEKTMPMLWNHFKKTDVQLSVACLPWFLSLYVNSMPLLFAFRVLDYLFLEGPRILFQIGLAILKLNGDDLLNARDDGAFLAILKNFFTTLDAPIHPNARNEKARRVTKFNEVMLTAYREFSMVTDDLVTDMRRKNQLKVVAGIESYTKRSAIRHLNDTGGFEKDEIGIIYDKYFGALYYGSGNNQGDKNERTTMDIHTFHAMLDSVTTWSKVKVSHEESAENAYMRQLGDLFIQRMYNYFKQEDHPGVTFQDTVLGFSEIMHGDIMGQIELFFKMFDHDHDDKLENVDIVDMVKELYWLLVQINQDAFLAWDAVCNLIVRSHEQSEILRGNHLDEEACAEELANLIGLGRVDNALPLEKRIQRIESLLLDDVNPLFVIDIGLPSFRMAVLTNECLEMFFDHGFSSSFRLVKVESEQQKSLGRELFENLFDEGKKLAKTHMSTPGYYRAPSPSASPSMSPSTSSNTSSHITQETTSPPPPALGQSLSSLSLDDSSSQQKEDKQDMSTQVDSLLSELGHHDN</sequence>
<dbReference type="SUPFAM" id="SSF47923">
    <property type="entry name" value="Ypt/Rab-GAP domain of gyp1p"/>
    <property type="match status" value="2"/>
</dbReference>
<dbReference type="GO" id="GO:0031267">
    <property type="term" value="F:small GTPase binding"/>
    <property type="evidence" value="ECO:0007669"/>
    <property type="project" value="TreeGrafter"/>
</dbReference>
<keyword evidence="7" id="KW-1185">Reference proteome</keyword>
<accession>A0AAD7V6Q3</accession>
<dbReference type="Gene3D" id="2.30.29.30">
    <property type="entry name" value="Pleckstrin-homology domain (PH domain)/Phosphotyrosine-binding domain (PTB)"/>
    <property type="match status" value="2"/>
</dbReference>
<dbReference type="PANTHER" id="PTHR47219:SF20">
    <property type="entry name" value="TBC1 DOMAIN FAMILY MEMBER 2B"/>
    <property type="match status" value="1"/>
</dbReference>
<feature type="compositionally biased region" description="Basic and acidic residues" evidence="3">
    <location>
        <begin position="281"/>
        <end position="290"/>
    </location>
</feature>
<dbReference type="InterPro" id="IPR002048">
    <property type="entry name" value="EF_hand_dom"/>
</dbReference>
<dbReference type="GeneID" id="83213113"/>
<feature type="compositionally biased region" description="Low complexity" evidence="3">
    <location>
        <begin position="1121"/>
        <end position="1140"/>
    </location>
</feature>
<dbReference type="Gene3D" id="1.10.238.10">
    <property type="entry name" value="EF-hand"/>
    <property type="match status" value="1"/>
</dbReference>
<dbReference type="InterPro" id="IPR011993">
    <property type="entry name" value="PH-like_dom_sf"/>
</dbReference>
<reference evidence="6 7" key="1">
    <citation type="submission" date="2023-03" db="EMBL/GenBank/DDBJ databases">
        <title>Genome sequence of Lichtheimia ornata CBS 291.66.</title>
        <authorList>
            <person name="Mohabir J.T."/>
            <person name="Shea T.P."/>
            <person name="Kurbessoian T."/>
            <person name="Berby B."/>
            <person name="Fontaine J."/>
            <person name="Livny J."/>
            <person name="Gnirke A."/>
            <person name="Stajich J.E."/>
            <person name="Cuomo C.A."/>
        </authorList>
    </citation>
    <scope>NUCLEOTIDE SEQUENCE [LARGE SCALE GENOMIC DNA]</scope>
    <source>
        <strain evidence="6">CBS 291.66</strain>
    </source>
</reference>
<dbReference type="InterPro" id="IPR004182">
    <property type="entry name" value="GRAM"/>
</dbReference>
<dbReference type="InterPro" id="IPR000195">
    <property type="entry name" value="Rab-GAP-TBC_dom"/>
</dbReference>
<dbReference type="GO" id="GO:0005096">
    <property type="term" value="F:GTPase activator activity"/>
    <property type="evidence" value="ECO:0007669"/>
    <property type="project" value="UniProtKB-KW"/>
</dbReference>
<organism evidence="6 7">
    <name type="scientific">Lichtheimia ornata</name>
    <dbReference type="NCBI Taxonomy" id="688661"/>
    <lineage>
        <taxon>Eukaryota</taxon>
        <taxon>Fungi</taxon>
        <taxon>Fungi incertae sedis</taxon>
        <taxon>Mucoromycota</taxon>
        <taxon>Mucoromycotina</taxon>
        <taxon>Mucoromycetes</taxon>
        <taxon>Mucorales</taxon>
        <taxon>Lichtheimiaceae</taxon>
        <taxon>Lichtheimia</taxon>
    </lineage>
</organism>
<dbReference type="InterPro" id="IPR018247">
    <property type="entry name" value="EF_Hand_1_Ca_BS"/>
</dbReference>
<dbReference type="GO" id="GO:0005509">
    <property type="term" value="F:calcium ion binding"/>
    <property type="evidence" value="ECO:0007669"/>
    <property type="project" value="InterPro"/>
</dbReference>
<dbReference type="SMART" id="SM00164">
    <property type="entry name" value="TBC"/>
    <property type="match status" value="1"/>
</dbReference>
<dbReference type="FunFam" id="1.10.8.270:FF:000002">
    <property type="entry name" value="TBC1 domain family member 9B"/>
    <property type="match status" value="1"/>
</dbReference>
<evidence type="ECO:0000256" key="1">
    <source>
        <dbReference type="ARBA" id="ARBA00022468"/>
    </source>
</evidence>
<feature type="compositionally biased region" description="Low complexity" evidence="3">
    <location>
        <begin position="1154"/>
        <end position="1169"/>
    </location>
</feature>